<reference evidence="9 10" key="1">
    <citation type="journal article" date="2024" name="Int. J. Syst. Evol. Microbiol.">
        <title>Paenibacillus hexagrammi sp. nov., a novel bacterium isolated from the gut content of Hexagrammos agrammus.</title>
        <authorList>
            <person name="Jung H.K."/>
            <person name="Kim D.G."/>
            <person name="Zin H."/>
            <person name="Park J."/>
            <person name="Jung H."/>
            <person name="Kim Y.O."/>
            <person name="Kong H.J."/>
            <person name="Kim J.W."/>
            <person name="Kim Y.S."/>
        </authorList>
    </citation>
    <scope>NUCLEOTIDE SEQUENCE [LARGE SCALE GENOMIC DNA]</scope>
    <source>
        <strain evidence="9 10">YPD9-1</strain>
    </source>
</reference>
<name>A0ABY3SI98_9BACL</name>
<comment type="cofactor">
    <cofactor evidence="1">
        <name>FMN</name>
        <dbReference type="ChEBI" id="CHEBI:58210"/>
    </cofactor>
</comment>
<feature type="transmembrane region" description="Helical" evidence="7">
    <location>
        <begin position="583"/>
        <end position="603"/>
    </location>
</feature>
<keyword evidence="10" id="KW-1185">Reference proteome</keyword>
<feature type="transmembrane region" description="Helical" evidence="7">
    <location>
        <begin position="497"/>
        <end position="526"/>
    </location>
</feature>
<accession>A0ABY3SI98</accession>
<feature type="domain" description="Dihydroorotate dehydrogenase catalytic" evidence="8">
    <location>
        <begin position="262"/>
        <end position="323"/>
    </location>
</feature>
<evidence type="ECO:0000256" key="3">
    <source>
        <dbReference type="ARBA" id="ARBA00022630"/>
    </source>
</evidence>
<evidence type="ECO:0000313" key="9">
    <source>
        <dbReference type="EMBL" id="UJF32964.1"/>
    </source>
</evidence>
<keyword evidence="7" id="KW-0472">Membrane</keyword>
<comment type="pathway">
    <text evidence="2">Pyrimidine metabolism; UMP biosynthesis via de novo pathway.</text>
</comment>
<feature type="transmembrane region" description="Helical" evidence="7">
    <location>
        <begin position="431"/>
        <end position="450"/>
    </location>
</feature>
<evidence type="ECO:0000256" key="5">
    <source>
        <dbReference type="ARBA" id="ARBA00022975"/>
    </source>
</evidence>
<sequence length="644" mass="69931">MPDWSYHSIFKPMLFRMPAKLARDITLFTMGTLSRMPGGPLVIRTMGHMELTSILSGELAGVPIAYPVGLGGRLDPHGTAHRAMAQLGFGFIEVGPVTVQAIQRDEPILREVDDEAIVYPDGYENDGADRIAERMQRGSGHRLPHFFRLRPMPGRTPEQALHELRELLVKLAPYASGFYLDALDEGWPPEQAAAILLQAQQLAGEIALGKPVLLYVPLDASQAALEALAGSGALTRCQGVALGEAVRQEGGGSCVAADALGASLSAVRRLRALLAERQPLVACGGVHQPQDARELLAAGADCVQLHSGLVYAGPGLAKRVNEAVLYDRLCQLPEAKPYSFWANWGWMYLLGIGMLIGGVLAWLIAASSVLLPYDEVFLGVKRHTILEWNPRVLHFMSHDRITLAGTMMSIGIFYTQLARHGLREGLHWAKTAVFASCVVGFSSFFLYLGYGYFDPLHAAVAAVLLPMMLLTLRGLSDRPSRKPPGFLNDRIWLRAQWGQCCFVVMGVALAVGGLSISFIGITGVFVSTDLDYLGLSPQQLSAWNDRLIPLIAHDRAGFGGALFSLSIAITAAALWGVNKGEAWLWWTFLYGGLPGFTAGLWVHAHIGYTDFIHLLPVYVAIVLFAAGLILTFPYLMRGTGRGAE</sequence>
<keyword evidence="5" id="KW-0665">Pyrimidine biosynthesis</keyword>
<gene>
    <name evidence="9" type="ORF">L0M14_25860</name>
</gene>
<keyword evidence="7" id="KW-1133">Transmembrane helix</keyword>
<feature type="transmembrane region" description="Helical" evidence="7">
    <location>
        <begin position="556"/>
        <end position="576"/>
    </location>
</feature>
<dbReference type="Pfam" id="PF01180">
    <property type="entry name" value="DHO_dh"/>
    <property type="match status" value="1"/>
</dbReference>
<keyword evidence="6" id="KW-0560">Oxidoreductase</keyword>
<feature type="transmembrane region" description="Helical" evidence="7">
    <location>
        <begin position="401"/>
        <end position="419"/>
    </location>
</feature>
<dbReference type="InterPro" id="IPR013785">
    <property type="entry name" value="Aldolase_TIM"/>
</dbReference>
<evidence type="ECO:0000256" key="4">
    <source>
        <dbReference type="ARBA" id="ARBA00022643"/>
    </source>
</evidence>
<dbReference type="Proteomes" id="UP001649230">
    <property type="component" value="Chromosome"/>
</dbReference>
<dbReference type="SUPFAM" id="SSF51395">
    <property type="entry name" value="FMN-linked oxidoreductases"/>
    <property type="match status" value="1"/>
</dbReference>
<dbReference type="PANTHER" id="PTHR48109:SF4">
    <property type="entry name" value="DIHYDROOROTATE DEHYDROGENASE (QUINONE), MITOCHONDRIAL"/>
    <property type="match status" value="1"/>
</dbReference>
<keyword evidence="4" id="KW-0288">FMN</keyword>
<feature type="transmembrane region" description="Helical" evidence="7">
    <location>
        <begin position="615"/>
        <end position="635"/>
    </location>
</feature>
<evidence type="ECO:0000259" key="8">
    <source>
        <dbReference type="Pfam" id="PF01180"/>
    </source>
</evidence>
<dbReference type="Gene3D" id="3.20.20.70">
    <property type="entry name" value="Aldolase class I"/>
    <property type="match status" value="1"/>
</dbReference>
<feature type="transmembrane region" description="Helical" evidence="7">
    <location>
        <begin position="456"/>
        <end position="476"/>
    </location>
</feature>
<evidence type="ECO:0000256" key="2">
    <source>
        <dbReference type="ARBA" id="ARBA00004725"/>
    </source>
</evidence>
<proteinExistence type="predicted"/>
<evidence type="ECO:0000313" key="10">
    <source>
        <dbReference type="Proteomes" id="UP001649230"/>
    </source>
</evidence>
<protein>
    <recommendedName>
        <fullName evidence="8">Dihydroorotate dehydrogenase catalytic domain-containing protein</fullName>
    </recommendedName>
</protein>
<dbReference type="EMBL" id="CP090978">
    <property type="protein sequence ID" value="UJF32964.1"/>
    <property type="molecule type" value="Genomic_DNA"/>
</dbReference>
<dbReference type="InterPro" id="IPR005720">
    <property type="entry name" value="Dihydroorotate_DH_cat"/>
</dbReference>
<keyword evidence="7" id="KW-0812">Transmembrane</keyword>
<dbReference type="RefSeq" id="WP_235119307.1">
    <property type="nucleotide sequence ID" value="NZ_CP090978.1"/>
</dbReference>
<evidence type="ECO:0000256" key="6">
    <source>
        <dbReference type="ARBA" id="ARBA00023002"/>
    </source>
</evidence>
<organism evidence="9 10">
    <name type="scientific">Paenibacillus hexagrammi</name>
    <dbReference type="NCBI Taxonomy" id="2908839"/>
    <lineage>
        <taxon>Bacteria</taxon>
        <taxon>Bacillati</taxon>
        <taxon>Bacillota</taxon>
        <taxon>Bacilli</taxon>
        <taxon>Bacillales</taxon>
        <taxon>Paenibacillaceae</taxon>
        <taxon>Paenibacillus</taxon>
    </lineage>
</organism>
<evidence type="ECO:0000256" key="1">
    <source>
        <dbReference type="ARBA" id="ARBA00001917"/>
    </source>
</evidence>
<feature type="transmembrane region" description="Helical" evidence="7">
    <location>
        <begin position="346"/>
        <end position="371"/>
    </location>
</feature>
<dbReference type="InterPro" id="IPR050074">
    <property type="entry name" value="DHO_dehydrogenase"/>
</dbReference>
<dbReference type="PANTHER" id="PTHR48109">
    <property type="entry name" value="DIHYDROOROTATE DEHYDROGENASE (QUINONE), MITOCHONDRIAL-RELATED"/>
    <property type="match status" value="1"/>
</dbReference>
<evidence type="ECO:0000256" key="7">
    <source>
        <dbReference type="SAM" id="Phobius"/>
    </source>
</evidence>
<keyword evidence="3" id="KW-0285">Flavoprotein</keyword>